<feature type="transmembrane region" description="Helical" evidence="1">
    <location>
        <begin position="12"/>
        <end position="30"/>
    </location>
</feature>
<proteinExistence type="predicted"/>
<organism evidence="2 3">
    <name type="scientific">Plasmodium yoelii yoelii</name>
    <dbReference type="NCBI Taxonomy" id="73239"/>
    <lineage>
        <taxon>Eukaryota</taxon>
        <taxon>Sar</taxon>
        <taxon>Alveolata</taxon>
        <taxon>Apicomplexa</taxon>
        <taxon>Aconoidasida</taxon>
        <taxon>Haemosporida</taxon>
        <taxon>Plasmodiidae</taxon>
        <taxon>Plasmodium</taxon>
        <taxon>Plasmodium (Vinckeia)</taxon>
    </lineage>
</organism>
<keyword evidence="1" id="KW-1133">Transmembrane helix</keyword>
<gene>
    <name evidence="2" type="ORF">PY02359</name>
</gene>
<protein>
    <submittedName>
        <fullName evidence="2">Uncharacterized protein</fullName>
    </submittedName>
</protein>
<evidence type="ECO:0000313" key="3">
    <source>
        <dbReference type="Proteomes" id="UP000008553"/>
    </source>
</evidence>
<sequence length="79" mass="9424">MLSKLYSNKYMFLYHFLTFIFLFKMIDFLLEKFISVCVNTETLAAEPTPKKNTEPILNKFTKLILKKNKEPKPEKIYPT</sequence>
<keyword evidence="1" id="KW-0812">Transmembrane</keyword>
<name>Q7RM29_PLAYO</name>
<accession>Q7RM29</accession>
<dbReference type="EMBL" id="AABL01000643">
    <property type="protein sequence ID" value="EAA21797.1"/>
    <property type="molecule type" value="Genomic_DNA"/>
</dbReference>
<dbReference type="PaxDb" id="73239-Q7RM29"/>
<evidence type="ECO:0000256" key="1">
    <source>
        <dbReference type="SAM" id="Phobius"/>
    </source>
</evidence>
<keyword evidence="1" id="KW-0472">Membrane</keyword>
<dbReference type="Proteomes" id="UP000008553">
    <property type="component" value="Unassembled WGS sequence"/>
</dbReference>
<dbReference type="AlphaFoldDB" id="Q7RM29"/>
<evidence type="ECO:0000313" key="2">
    <source>
        <dbReference type="EMBL" id="EAA21797.1"/>
    </source>
</evidence>
<dbReference type="InParanoid" id="Q7RM29"/>
<keyword evidence="3" id="KW-1185">Reference proteome</keyword>
<reference evidence="2 3" key="1">
    <citation type="journal article" date="2002" name="Nature">
        <title>Genome sequence and comparative analysis of the model rodent malaria parasite Plasmodium yoelii yoelii.</title>
        <authorList>
            <person name="Carlton J.M."/>
            <person name="Angiuoli S.V."/>
            <person name="Suh B.B."/>
            <person name="Kooij T.W."/>
            <person name="Pertea M."/>
            <person name="Silva J.C."/>
            <person name="Ermolaeva M.D."/>
            <person name="Allen J.E."/>
            <person name="Selengut J.D."/>
            <person name="Koo H.L."/>
            <person name="Peterson J.D."/>
            <person name="Pop M."/>
            <person name="Kosack D.S."/>
            <person name="Shumway M.F."/>
            <person name="Bidwell S.L."/>
            <person name="Shallom S.J."/>
            <person name="van Aken S.E."/>
            <person name="Riedmuller S.B."/>
            <person name="Feldblyum T.V."/>
            <person name="Cho J.K."/>
            <person name="Quackenbush J."/>
            <person name="Sedegah M."/>
            <person name="Shoaibi A."/>
            <person name="Cummings L.M."/>
            <person name="Florens L."/>
            <person name="Yates J.R."/>
            <person name="Raine J.D."/>
            <person name="Sinden R.E."/>
            <person name="Harris M.A."/>
            <person name="Cunningham D.A."/>
            <person name="Preiser P.R."/>
            <person name="Bergman L.W."/>
            <person name="Vaidya A.B."/>
            <person name="van Lin L.H."/>
            <person name="Janse C.J."/>
            <person name="Waters A.P."/>
            <person name="Smith H.O."/>
            <person name="White O.R."/>
            <person name="Salzberg S.L."/>
            <person name="Venter J.C."/>
            <person name="Fraser C.M."/>
            <person name="Hoffman S.L."/>
            <person name="Gardner M.J."/>
            <person name="Carucci D.J."/>
        </authorList>
    </citation>
    <scope>NUCLEOTIDE SEQUENCE [LARGE SCALE GENOMIC DNA]</scope>
    <source>
        <strain evidence="2 3">17XNL</strain>
    </source>
</reference>
<comment type="caution">
    <text evidence="2">The sequence shown here is derived from an EMBL/GenBank/DDBJ whole genome shotgun (WGS) entry which is preliminary data.</text>
</comment>